<dbReference type="Pfam" id="PF00319">
    <property type="entry name" value="SRF-TF"/>
    <property type="match status" value="1"/>
</dbReference>
<accession>A0A2I0HM80</accession>
<dbReference type="GO" id="GO:0046983">
    <property type="term" value="F:protein dimerization activity"/>
    <property type="evidence" value="ECO:0007669"/>
    <property type="project" value="InterPro"/>
</dbReference>
<evidence type="ECO:0000313" key="7">
    <source>
        <dbReference type="EMBL" id="PKI32406.1"/>
    </source>
</evidence>
<dbReference type="SMART" id="SM00432">
    <property type="entry name" value="MADS"/>
    <property type="match status" value="1"/>
</dbReference>
<dbReference type="PANTHER" id="PTHR48019">
    <property type="entry name" value="SERUM RESPONSE FACTOR HOMOLOG"/>
    <property type="match status" value="1"/>
</dbReference>
<evidence type="ECO:0000259" key="6">
    <source>
        <dbReference type="PROSITE" id="PS50066"/>
    </source>
</evidence>
<dbReference type="GO" id="GO:0003677">
    <property type="term" value="F:DNA binding"/>
    <property type="evidence" value="ECO:0007669"/>
    <property type="project" value="UniProtKB-KW"/>
</dbReference>
<dbReference type="InterPro" id="IPR050142">
    <property type="entry name" value="MADS-box/MEF2_TF"/>
</dbReference>
<organism evidence="7 8">
    <name type="scientific">Punica granatum</name>
    <name type="common">Pomegranate</name>
    <dbReference type="NCBI Taxonomy" id="22663"/>
    <lineage>
        <taxon>Eukaryota</taxon>
        <taxon>Viridiplantae</taxon>
        <taxon>Streptophyta</taxon>
        <taxon>Embryophyta</taxon>
        <taxon>Tracheophyta</taxon>
        <taxon>Spermatophyta</taxon>
        <taxon>Magnoliopsida</taxon>
        <taxon>eudicotyledons</taxon>
        <taxon>Gunneridae</taxon>
        <taxon>Pentapetalae</taxon>
        <taxon>rosids</taxon>
        <taxon>malvids</taxon>
        <taxon>Myrtales</taxon>
        <taxon>Lythraceae</taxon>
        <taxon>Punica</taxon>
    </lineage>
</organism>
<gene>
    <name evidence="7" type="ORF">CRG98_047203</name>
</gene>
<dbReference type="STRING" id="22663.A0A2I0HM80"/>
<dbReference type="Proteomes" id="UP000233551">
    <property type="component" value="Unassembled WGS sequence"/>
</dbReference>
<dbReference type="PRINTS" id="PR00404">
    <property type="entry name" value="MADSDOMAIN"/>
</dbReference>
<evidence type="ECO:0000256" key="2">
    <source>
        <dbReference type="ARBA" id="ARBA00023015"/>
    </source>
</evidence>
<keyword evidence="8" id="KW-1185">Reference proteome</keyword>
<keyword evidence="3" id="KW-0238">DNA-binding</keyword>
<evidence type="ECO:0000313" key="8">
    <source>
        <dbReference type="Proteomes" id="UP000233551"/>
    </source>
</evidence>
<keyword evidence="5" id="KW-0539">Nucleus</keyword>
<evidence type="ECO:0000256" key="5">
    <source>
        <dbReference type="ARBA" id="ARBA00023242"/>
    </source>
</evidence>
<feature type="domain" description="MADS-box" evidence="6">
    <location>
        <begin position="12"/>
        <end position="72"/>
    </location>
</feature>
<evidence type="ECO:0000256" key="1">
    <source>
        <dbReference type="ARBA" id="ARBA00004123"/>
    </source>
</evidence>
<evidence type="ECO:0000256" key="4">
    <source>
        <dbReference type="ARBA" id="ARBA00023163"/>
    </source>
</evidence>
<dbReference type="EMBL" id="PGOL01007689">
    <property type="protein sequence ID" value="PKI32406.1"/>
    <property type="molecule type" value="Genomic_DNA"/>
</dbReference>
<name>A0A2I0HM80_PUNGR</name>
<dbReference type="InterPro" id="IPR036879">
    <property type="entry name" value="TF_MADSbox_sf"/>
</dbReference>
<dbReference type="GO" id="GO:0005634">
    <property type="term" value="C:nucleus"/>
    <property type="evidence" value="ECO:0007669"/>
    <property type="project" value="UniProtKB-SubCell"/>
</dbReference>
<dbReference type="AlphaFoldDB" id="A0A2I0HM80"/>
<comment type="caution">
    <text evidence="7">The sequence shown here is derived from an EMBL/GenBank/DDBJ whole genome shotgun (WGS) entry which is preliminary data.</text>
</comment>
<dbReference type="PROSITE" id="PS50066">
    <property type="entry name" value="MADS_BOX_2"/>
    <property type="match status" value="1"/>
</dbReference>
<protein>
    <recommendedName>
        <fullName evidence="6">MADS-box domain-containing protein</fullName>
    </recommendedName>
</protein>
<dbReference type="InterPro" id="IPR002100">
    <property type="entry name" value="TF_MADSbox"/>
</dbReference>
<proteinExistence type="predicted"/>
<evidence type="ECO:0000256" key="3">
    <source>
        <dbReference type="ARBA" id="ARBA00023125"/>
    </source>
</evidence>
<dbReference type="SUPFAM" id="SSF55455">
    <property type="entry name" value="SRF-like"/>
    <property type="match status" value="1"/>
</dbReference>
<reference evidence="7 8" key="1">
    <citation type="submission" date="2017-11" db="EMBL/GenBank/DDBJ databases">
        <title>De-novo sequencing of pomegranate (Punica granatum L.) genome.</title>
        <authorList>
            <person name="Akparov Z."/>
            <person name="Amiraslanov A."/>
            <person name="Hajiyeva S."/>
            <person name="Abbasov M."/>
            <person name="Kaur K."/>
            <person name="Hamwieh A."/>
            <person name="Solovyev V."/>
            <person name="Salamov A."/>
            <person name="Braich B."/>
            <person name="Kosarev P."/>
            <person name="Mahmoud A."/>
            <person name="Hajiyev E."/>
            <person name="Babayeva S."/>
            <person name="Izzatullayeva V."/>
            <person name="Mammadov A."/>
            <person name="Mammadov A."/>
            <person name="Sharifova S."/>
            <person name="Ojaghi J."/>
            <person name="Eynullazada K."/>
            <person name="Bayramov B."/>
            <person name="Abdulazimova A."/>
            <person name="Shahmuradov I."/>
        </authorList>
    </citation>
    <scope>NUCLEOTIDE SEQUENCE [LARGE SCALE GENOMIC DNA]</scope>
    <source>
        <strain evidence="8">cv. AG2017</strain>
        <tissue evidence="7">Leaf</tissue>
    </source>
</reference>
<dbReference type="Gene3D" id="3.40.1810.10">
    <property type="entry name" value="Transcription factor, MADS-box"/>
    <property type="match status" value="1"/>
</dbReference>
<keyword evidence="4" id="KW-0804">Transcription</keyword>
<keyword evidence="2" id="KW-0805">Transcription regulation</keyword>
<comment type="subcellular location">
    <subcellularLocation>
        <location evidence="1">Nucleus</location>
    </subcellularLocation>
</comment>
<sequence length="231" mass="26245">MGAGGGGRRSGKGRRRTEVKKIEDRIKREVTFSKRRRGLFGKASELAVLCGAEIAVITFSPQGKPYAFGSHRGPAALFWVGRGCGCRTWWDQQLSEYHQQDVEALWRRGEGRKRQRVGDDRVKPRCWWEDPIEDLGVKELDGYIESLEIKGGKAVMRSIIHGIWRWGAPPPRLPRLRMQGHEDNPLDLQAVIDIIEAEDQEWVPGGRIDEYELALISSLLECDDHFGSLQL</sequence>